<dbReference type="GO" id="GO:0000150">
    <property type="term" value="F:DNA strand exchange activity"/>
    <property type="evidence" value="ECO:0007669"/>
    <property type="project" value="InterPro"/>
</dbReference>
<accession>A0A6M0QBG5</accession>
<sequence length="84" mass="9682">MMNVRLRRLIQLIEVGLVKVVMVDSLIRISRDVNQIMSFGSLIEKHNAKVIVLDGAEVYRIKIYLETTNKRITMKTGNLSYFLA</sequence>
<name>A0A6M0QBG5_9BACI</name>
<evidence type="ECO:0000259" key="1">
    <source>
        <dbReference type="Pfam" id="PF00239"/>
    </source>
</evidence>
<keyword evidence="3" id="KW-1185">Reference proteome</keyword>
<dbReference type="Proteomes" id="UP000481043">
    <property type="component" value="Unassembled WGS sequence"/>
</dbReference>
<evidence type="ECO:0000313" key="2">
    <source>
        <dbReference type="EMBL" id="NEY73099.1"/>
    </source>
</evidence>
<protein>
    <submittedName>
        <fullName evidence="2">Recombinase family protein</fullName>
    </submittedName>
</protein>
<reference evidence="2 3" key="1">
    <citation type="submission" date="2020-02" db="EMBL/GenBank/DDBJ databases">
        <title>Bacillus aquiflavi sp. nov., isolated from yellow water of strong flavor Chinese baijiu in Yibin region of China.</title>
        <authorList>
            <person name="Xie J."/>
        </authorList>
    </citation>
    <scope>NUCLEOTIDE SEQUENCE [LARGE SCALE GENOMIC DNA]</scope>
    <source>
        <strain evidence="2 3">SA4</strain>
    </source>
</reference>
<dbReference type="AlphaFoldDB" id="A0A6M0QBG5"/>
<dbReference type="EMBL" id="JAAIWM010000005">
    <property type="protein sequence ID" value="NEY73099.1"/>
    <property type="molecule type" value="Genomic_DNA"/>
</dbReference>
<comment type="caution">
    <text evidence="2">The sequence shown here is derived from an EMBL/GenBank/DDBJ whole genome shotgun (WGS) entry which is preliminary data.</text>
</comment>
<dbReference type="Gene3D" id="3.40.50.1390">
    <property type="entry name" value="Resolvase, N-terminal catalytic domain"/>
    <property type="match status" value="1"/>
</dbReference>
<organism evidence="2 3">
    <name type="scientific">Bacillus mesophilus</name>
    <dbReference type="NCBI Taxonomy" id="1808955"/>
    <lineage>
        <taxon>Bacteria</taxon>
        <taxon>Bacillati</taxon>
        <taxon>Bacillota</taxon>
        <taxon>Bacilli</taxon>
        <taxon>Bacillales</taxon>
        <taxon>Bacillaceae</taxon>
        <taxon>Bacillus</taxon>
    </lineage>
</organism>
<proteinExistence type="predicted"/>
<dbReference type="InterPro" id="IPR006119">
    <property type="entry name" value="Resolv_N"/>
</dbReference>
<dbReference type="Pfam" id="PF00239">
    <property type="entry name" value="Resolvase"/>
    <property type="match status" value="1"/>
</dbReference>
<dbReference type="InterPro" id="IPR036162">
    <property type="entry name" value="Resolvase-like_N_sf"/>
</dbReference>
<gene>
    <name evidence="2" type="ORF">G4D63_15285</name>
</gene>
<evidence type="ECO:0000313" key="3">
    <source>
        <dbReference type="Proteomes" id="UP000481043"/>
    </source>
</evidence>
<feature type="domain" description="Resolvase/invertase-type recombinase catalytic" evidence="1">
    <location>
        <begin position="6"/>
        <end position="71"/>
    </location>
</feature>
<dbReference type="GO" id="GO:0003677">
    <property type="term" value="F:DNA binding"/>
    <property type="evidence" value="ECO:0007669"/>
    <property type="project" value="InterPro"/>
</dbReference>